<dbReference type="SMR" id="A0A346XST5"/>
<dbReference type="EMBL" id="CP031165">
    <property type="protein sequence ID" value="AXV05282.1"/>
    <property type="molecule type" value="Genomic_DNA"/>
</dbReference>
<evidence type="ECO:0000313" key="2">
    <source>
        <dbReference type="EMBL" id="AXV05282.1"/>
    </source>
</evidence>
<organism evidence="2 3">
    <name type="scientific">Euzebya pacifica</name>
    <dbReference type="NCBI Taxonomy" id="1608957"/>
    <lineage>
        <taxon>Bacteria</taxon>
        <taxon>Bacillati</taxon>
        <taxon>Actinomycetota</taxon>
        <taxon>Nitriliruptoria</taxon>
        <taxon>Euzebyales</taxon>
    </lineage>
</organism>
<dbReference type="OrthoDB" id="63519at2"/>
<dbReference type="Gene3D" id="3.40.50.1820">
    <property type="entry name" value="alpha/beta hydrolase"/>
    <property type="match status" value="1"/>
</dbReference>
<feature type="domain" description="AB hydrolase-1" evidence="1">
    <location>
        <begin position="26"/>
        <end position="177"/>
    </location>
</feature>
<dbReference type="RefSeq" id="WP_114590110.1">
    <property type="nucleotide sequence ID" value="NZ_CAXIBR010000015.1"/>
</dbReference>
<dbReference type="SUPFAM" id="SSF53474">
    <property type="entry name" value="alpha/beta-Hydrolases"/>
    <property type="match status" value="1"/>
</dbReference>
<name>A0A346XST5_9ACTN</name>
<dbReference type="InterPro" id="IPR050266">
    <property type="entry name" value="AB_hydrolase_sf"/>
</dbReference>
<keyword evidence="3" id="KW-1185">Reference proteome</keyword>
<dbReference type="InterPro" id="IPR029058">
    <property type="entry name" value="AB_hydrolase_fold"/>
</dbReference>
<sequence>MKLRTVTHQGWTLSYEEHGTGPRVTVLVHGLLLDAGVNRPLARSLAKAGHRVVLVDMLGHGRSDKPRRASAHRIDHYADAVITVLDHLEVDEAVVGGVSLGAGVGLMTGYRHPERVRAMLLEMPVLENATPFAAIMFLPLLLGMHWGGPVARLATAGMARLPRTGNETVDSFLGAVSKHPDEIKAVLHGLLMGPMGPDENERQAMRTPALIIGHQSDPLHPHTDAARLARQLPNGTLLKARSPLELRTRPQRLTDEIIRFVDTAWAARPVGADGVTDVG</sequence>
<dbReference type="PRINTS" id="PR00111">
    <property type="entry name" value="ABHYDROLASE"/>
</dbReference>
<accession>A0A346XST5</accession>
<evidence type="ECO:0000313" key="3">
    <source>
        <dbReference type="Proteomes" id="UP000264006"/>
    </source>
</evidence>
<dbReference type="GO" id="GO:0016787">
    <property type="term" value="F:hydrolase activity"/>
    <property type="evidence" value="ECO:0007669"/>
    <property type="project" value="UniProtKB-KW"/>
</dbReference>
<dbReference type="PANTHER" id="PTHR43798">
    <property type="entry name" value="MONOACYLGLYCEROL LIPASE"/>
    <property type="match status" value="1"/>
</dbReference>
<gene>
    <name evidence="2" type="ORF">DVS28_a0577</name>
</gene>
<dbReference type="InterPro" id="IPR000073">
    <property type="entry name" value="AB_hydrolase_1"/>
</dbReference>
<keyword evidence="2" id="KW-0378">Hydrolase</keyword>
<dbReference type="KEGG" id="euz:DVS28_a0577"/>
<dbReference type="Pfam" id="PF00561">
    <property type="entry name" value="Abhydrolase_1"/>
    <property type="match status" value="1"/>
</dbReference>
<proteinExistence type="predicted"/>
<protein>
    <submittedName>
        <fullName evidence="2">Alpha/beta hydrolase fold</fullName>
    </submittedName>
</protein>
<evidence type="ECO:0000259" key="1">
    <source>
        <dbReference type="Pfam" id="PF00561"/>
    </source>
</evidence>
<dbReference type="AlphaFoldDB" id="A0A346XST5"/>
<dbReference type="Proteomes" id="UP000264006">
    <property type="component" value="Chromosome"/>
</dbReference>
<reference evidence="2 3" key="1">
    <citation type="submission" date="2018-09" db="EMBL/GenBank/DDBJ databases">
        <title>Complete genome sequence of Euzebya sp. DY32-46 isolated from seawater of Pacific Ocean.</title>
        <authorList>
            <person name="Xu L."/>
            <person name="Wu Y.-H."/>
            <person name="Xu X.-W."/>
        </authorList>
    </citation>
    <scope>NUCLEOTIDE SEQUENCE [LARGE SCALE GENOMIC DNA]</scope>
    <source>
        <strain evidence="2 3">DY32-46</strain>
    </source>
</reference>